<dbReference type="Proteomes" id="UP000800096">
    <property type="component" value="Unassembled WGS sequence"/>
</dbReference>
<organism evidence="2 3">
    <name type="scientific">Ampelomyces quisqualis</name>
    <name type="common">Powdery mildew agent</name>
    <dbReference type="NCBI Taxonomy" id="50730"/>
    <lineage>
        <taxon>Eukaryota</taxon>
        <taxon>Fungi</taxon>
        <taxon>Dikarya</taxon>
        <taxon>Ascomycota</taxon>
        <taxon>Pezizomycotina</taxon>
        <taxon>Dothideomycetes</taxon>
        <taxon>Pleosporomycetidae</taxon>
        <taxon>Pleosporales</taxon>
        <taxon>Pleosporineae</taxon>
        <taxon>Phaeosphaeriaceae</taxon>
        <taxon>Ampelomyces</taxon>
    </lineage>
</organism>
<reference evidence="2" key="1">
    <citation type="journal article" date="2020" name="Stud. Mycol.">
        <title>101 Dothideomycetes genomes: a test case for predicting lifestyles and emergence of pathogens.</title>
        <authorList>
            <person name="Haridas S."/>
            <person name="Albert R."/>
            <person name="Binder M."/>
            <person name="Bloem J."/>
            <person name="Labutti K."/>
            <person name="Salamov A."/>
            <person name="Andreopoulos B."/>
            <person name="Baker S."/>
            <person name="Barry K."/>
            <person name="Bills G."/>
            <person name="Bluhm B."/>
            <person name="Cannon C."/>
            <person name="Castanera R."/>
            <person name="Culley D."/>
            <person name="Daum C."/>
            <person name="Ezra D."/>
            <person name="Gonzalez J."/>
            <person name="Henrissat B."/>
            <person name="Kuo A."/>
            <person name="Liang C."/>
            <person name="Lipzen A."/>
            <person name="Lutzoni F."/>
            <person name="Magnuson J."/>
            <person name="Mondo S."/>
            <person name="Nolan M."/>
            <person name="Ohm R."/>
            <person name="Pangilinan J."/>
            <person name="Park H.-J."/>
            <person name="Ramirez L."/>
            <person name="Alfaro M."/>
            <person name="Sun H."/>
            <person name="Tritt A."/>
            <person name="Yoshinaga Y."/>
            <person name="Zwiers L.-H."/>
            <person name="Turgeon B."/>
            <person name="Goodwin S."/>
            <person name="Spatafora J."/>
            <person name="Crous P."/>
            <person name="Grigoriev I."/>
        </authorList>
    </citation>
    <scope>NUCLEOTIDE SEQUENCE</scope>
    <source>
        <strain evidence="2">HMLAC05119</strain>
    </source>
</reference>
<protein>
    <submittedName>
        <fullName evidence="2">Uncharacterized protein</fullName>
    </submittedName>
</protein>
<evidence type="ECO:0000313" key="2">
    <source>
        <dbReference type="EMBL" id="KAF1912113.1"/>
    </source>
</evidence>
<feature type="region of interest" description="Disordered" evidence="1">
    <location>
        <begin position="324"/>
        <end position="357"/>
    </location>
</feature>
<accession>A0A6A5Q9L3</accession>
<evidence type="ECO:0000256" key="1">
    <source>
        <dbReference type="SAM" id="MobiDB-lite"/>
    </source>
</evidence>
<keyword evidence="3" id="KW-1185">Reference proteome</keyword>
<sequence length="357" mass="39109">MLGNLKIMLASCLTCFSLLRRKAPPAEDQPTLASDSSPSPPPIPPPAGPSTPPPSSPIWAPRVVSHRRPNDFDDDDDEDLPPPSLPAAQRPLGSASSQLILLLTYRACSIQSSSLAPHYRNQIFCQACASGEQYVQCGKQSLDPISTLMLAENFSIIEMPTRAAIPARFDESSKSIYFSDMIGRDAKPDSSPPRGASWELLNQRDAKKSSKPIQGCFDERLGSESVFLRPHRASWVMQNGAVSGRYLMTTTPSSLPPPPLAWKQLSLVTSEYYTRMFRSSILIFDQNHDLPTSSRQIMMTVDARISETWYEDPPLYLPASMHSADGGRCAKQEEGQSIPTPTSTWCPSGNANRGGGR</sequence>
<feature type="region of interest" description="Disordered" evidence="1">
    <location>
        <begin position="24"/>
        <end position="91"/>
    </location>
</feature>
<feature type="compositionally biased region" description="Pro residues" evidence="1">
    <location>
        <begin position="38"/>
        <end position="56"/>
    </location>
</feature>
<gene>
    <name evidence="2" type="ORF">BDU57DRAFT_533020</name>
</gene>
<proteinExistence type="predicted"/>
<dbReference type="AlphaFoldDB" id="A0A6A5Q9L3"/>
<feature type="compositionally biased region" description="Polar residues" evidence="1">
    <location>
        <begin position="335"/>
        <end position="351"/>
    </location>
</feature>
<evidence type="ECO:0000313" key="3">
    <source>
        <dbReference type="Proteomes" id="UP000800096"/>
    </source>
</evidence>
<name>A0A6A5Q9L3_AMPQU</name>
<dbReference type="EMBL" id="ML979141">
    <property type="protein sequence ID" value="KAF1912113.1"/>
    <property type="molecule type" value="Genomic_DNA"/>
</dbReference>